<feature type="transmembrane region" description="Helical" evidence="14">
    <location>
        <begin position="131"/>
        <end position="149"/>
    </location>
</feature>
<evidence type="ECO:0000256" key="1">
    <source>
        <dbReference type="ARBA" id="ARBA00004651"/>
    </source>
</evidence>
<evidence type="ECO:0000256" key="5">
    <source>
        <dbReference type="ARBA" id="ARBA00022692"/>
    </source>
</evidence>
<keyword evidence="6" id="KW-0769">Symport</keyword>
<feature type="transmembrane region" description="Helical" evidence="14">
    <location>
        <begin position="46"/>
        <end position="65"/>
    </location>
</feature>
<dbReference type="Gene3D" id="1.20.1730.10">
    <property type="entry name" value="Sodium/glucose cotransporter"/>
    <property type="match status" value="1"/>
</dbReference>
<evidence type="ECO:0000256" key="9">
    <source>
        <dbReference type="ARBA" id="ARBA00023065"/>
    </source>
</evidence>
<evidence type="ECO:0000256" key="6">
    <source>
        <dbReference type="ARBA" id="ARBA00022847"/>
    </source>
</evidence>
<keyword evidence="8" id="KW-0915">Sodium</keyword>
<dbReference type="CDD" id="cd10322">
    <property type="entry name" value="SLC5sbd"/>
    <property type="match status" value="1"/>
</dbReference>
<dbReference type="InterPro" id="IPR001734">
    <property type="entry name" value="Na/solute_symporter"/>
</dbReference>
<dbReference type="InterPro" id="IPR038377">
    <property type="entry name" value="Na/Glc_symporter_sf"/>
</dbReference>
<evidence type="ECO:0000256" key="12">
    <source>
        <dbReference type="ARBA" id="ARBA00033708"/>
    </source>
</evidence>
<dbReference type="PANTHER" id="PTHR48086:SF3">
    <property type="entry name" value="SODIUM_PROLINE SYMPORTER"/>
    <property type="match status" value="1"/>
</dbReference>
<gene>
    <name evidence="15" type="primary">putP_1</name>
    <name evidence="15" type="ORF">GCM10023116_11180</name>
</gene>
<feature type="transmembrane region" description="Helical" evidence="14">
    <location>
        <begin position="248"/>
        <end position="269"/>
    </location>
</feature>
<dbReference type="InterPro" id="IPR018212">
    <property type="entry name" value="Na/solute_symporter_CS"/>
</dbReference>
<sequence length="501" mass="54151">MSEINWTNWLILMASIVVLIGMGYYTNKKIVHGSDGEGGFLLAGRSLGPIIGGGTIVATGFSGWGFMGSPGAAYAFGTTELLGNFFFGFSLVIGVLFFARFLYRRGVKMGALTIPEFIAKNHPGDERMQRILQGTASVITAVLLSVFLVGQIKALGMLGGSWLGIPLEYAAALMVLVIVIYTSMGGLAAVAWTDTFMVICMTISAIYICFQMFTDISLFEMIDQLHVIDANLVNPATANPYGSAPFQIFYLLPYTILFACVLPYQSIRLMSFRPDVKAHHVAMVVAPIGLLLSMIPFVGLYMRIKFPKLAVADEAMPMYLKHFMPPIASGLITLFILFAMQSTANSVLLVVSSSLSHDLRKAIKPESKISDKQAVALNQAAVVIIGLITMAMMLFAPPFMLNMIAIMGTGTLMASFVGPVLVSVFWKGTAKGALAAIISGFCISAGLLVFSDLGWIEPPIYAAVCSSIIYVVVSRFTRTDPVRSKYTEGTAHHHNARPLAH</sequence>
<comment type="subcellular location">
    <subcellularLocation>
        <location evidence="1">Cell membrane</location>
        <topology evidence="1">Multi-pass membrane protein</topology>
    </subcellularLocation>
</comment>
<accession>A0ABP8UZS1</accession>
<feature type="transmembrane region" description="Helical" evidence="14">
    <location>
        <begin position="85"/>
        <end position="103"/>
    </location>
</feature>
<evidence type="ECO:0000256" key="2">
    <source>
        <dbReference type="ARBA" id="ARBA00006434"/>
    </source>
</evidence>
<keyword evidence="16" id="KW-1185">Reference proteome</keyword>
<feature type="transmembrane region" description="Helical" evidence="14">
    <location>
        <begin position="374"/>
        <end position="395"/>
    </location>
</feature>
<evidence type="ECO:0000313" key="16">
    <source>
        <dbReference type="Proteomes" id="UP001500604"/>
    </source>
</evidence>
<comment type="caution">
    <text evidence="15">The sequence shown here is derived from an EMBL/GenBank/DDBJ whole genome shotgun (WGS) entry which is preliminary data.</text>
</comment>
<dbReference type="InterPro" id="IPR050277">
    <property type="entry name" value="Sodium:Solute_Symporter"/>
</dbReference>
<keyword evidence="11" id="KW-0739">Sodium transport</keyword>
<protein>
    <submittedName>
        <fullName evidence="15">Sodium/proline symporter PutP</fullName>
    </submittedName>
</protein>
<evidence type="ECO:0000256" key="8">
    <source>
        <dbReference type="ARBA" id="ARBA00023053"/>
    </source>
</evidence>
<dbReference type="Pfam" id="PF00474">
    <property type="entry name" value="SSF"/>
    <property type="match status" value="1"/>
</dbReference>
<evidence type="ECO:0000256" key="10">
    <source>
        <dbReference type="ARBA" id="ARBA00023136"/>
    </source>
</evidence>
<reference evidence="16" key="1">
    <citation type="journal article" date="2019" name="Int. J. Syst. Evol. Microbiol.">
        <title>The Global Catalogue of Microorganisms (GCM) 10K type strain sequencing project: providing services to taxonomists for standard genome sequencing and annotation.</title>
        <authorList>
            <consortium name="The Broad Institute Genomics Platform"/>
            <consortium name="The Broad Institute Genome Sequencing Center for Infectious Disease"/>
            <person name="Wu L."/>
            <person name="Ma J."/>
        </authorList>
    </citation>
    <scope>NUCLEOTIDE SEQUENCE [LARGE SCALE GENOMIC DNA]</scope>
    <source>
        <strain evidence="16">JCM 17805</strain>
    </source>
</reference>
<feature type="transmembrane region" description="Helical" evidence="14">
    <location>
        <begin position="196"/>
        <end position="213"/>
    </location>
</feature>
<dbReference type="PROSITE" id="PS50283">
    <property type="entry name" value="NA_SOLUT_SYMP_3"/>
    <property type="match status" value="1"/>
</dbReference>
<feature type="transmembrane region" description="Helical" evidence="14">
    <location>
        <begin position="281"/>
        <end position="304"/>
    </location>
</feature>
<feature type="transmembrane region" description="Helical" evidence="14">
    <location>
        <begin position="459"/>
        <end position="477"/>
    </location>
</feature>
<evidence type="ECO:0000256" key="11">
    <source>
        <dbReference type="ARBA" id="ARBA00023201"/>
    </source>
</evidence>
<organism evidence="15 16">
    <name type="scientific">Kistimonas scapharcae</name>
    <dbReference type="NCBI Taxonomy" id="1036133"/>
    <lineage>
        <taxon>Bacteria</taxon>
        <taxon>Pseudomonadati</taxon>
        <taxon>Pseudomonadota</taxon>
        <taxon>Gammaproteobacteria</taxon>
        <taxon>Oceanospirillales</taxon>
        <taxon>Endozoicomonadaceae</taxon>
        <taxon>Kistimonas</taxon>
    </lineage>
</organism>
<keyword evidence="7 14" id="KW-1133">Transmembrane helix</keyword>
<keyword evidence="5 14" id="KW-0812">Transmembrane</keyword>
<evidence type="ECO:0000256" key="3">
    <source>
        <dbReference type="ARBA" id="ARBA00022448"/>
    </source>
</evidence>
<name>A0ABP8UZS1_9GAMM</name>
<dbReference type="PANTHER" id="PTHR48086">
    <property type="entry name" value="SODIUM/PROLINE SYMPORTER-RELATED"/>
    <property type="match status" value="1"/>
</dbReference>
<evidence type="ECO:0000256" key="14">
    <source>
        <dbReference type="SAM" id="Phobius"/>
    </source>
</evidence>
<keyword evidence="10 14" id="KW-0472">Membrane</keyword>
<dbReference type="Proteomes" id="UP001500604">
    <property type="component" value="Unassembled WGS sequence"/>
</dbReference>
<evidence type="ECO:0000256" key="13">
    <source>
        <dbReference type="RuleBase" id="RU362091"/>
    </source>
</evidence>
<comment type="catalytic activity">
    <reaction evidence="12">
        <text>L-proline(in) + Na(+)(in) = L-proline(out) + Na(+)(out)</text>
        <dbReference type="Rhea" id="RHEA:28967"/>
        <dbReference type="ChEBI" id="CHEBI:29101"/>
        <dbReference type="ChEBI" id="CHEBI:60039"/>
    </reaction>
</comment>
<proteinExistence type="inferred from homology"/>
<evidence type="ECO:0000313" key="15">
    <source>
        <dbReference type="EMBL" id="GAA4648844.1"/>
    </source>
</evidence>
<feature type="transmembrane region" description="Helical" evidence="14">
    <location>
        <begin position="433"/>
        <end position="453"/>
    </location>
</feature>
<comment type="similarity">
    <text evidence="2 13">Belongs to the sodium:solute symporter (SSF) (TC 2.A.21) family.</text>
</comment>
<feature type="transmembrane region" description="Helical" evidence="14">
    <location>
        <begin position="169"/>
        <end position="189"/>
    </location>
</feature>
<evidence type="ECO:0000256" key="4">
    <source>
        <dbReference type="ARBA" id="ARBA00022475"/>
    </source>
</evidence>
<keyword evidence="9" id="KW-0406">Ion transport</keyword>
<evidence type="ECO:0000256" key="7">
    <source>
        <dbReference type="ARBA" id="ARBA00022989"/>
    </source>
</evidence>
<dbReference type="RefSeq" id="WP_345194568.1">
    <property type="nucleotide sequence ID" value="NZ_BAABFL010000110.1"/>
</dbReference>
<keyword evidence="4" id="KW-1003">Cell membrane</keyword>
<feature type="transmembrane region" description="Helical" evidence="14">
    <location>
        <begin position="401"/>
        <end position="426"/>
    </location>
</feature>
<feature type="transmembrane region" description="Helical" evidence="14">
    <location>
        <begin position="324"/>
        <end position="353"/>
    </location>
</feature>
<dbReference type="PROSITE" id="PS00456">
    <property type="entry name" value="NA_SOLUT_SYMP_1"/>
    <property type="match status" value="1"/>
</dbReference>
<keyword evidence="3" id="KW-0813">Transport</keyword>
<dbReference type="EMBL" id="BAABFL010000110">
    <property type="protein sequence ID" value="GAA4648844.1"/>
    <property type="molecule type" value="Genomic_DNA"/>
</dbReference>
<feature type="transmembrane region" description="Helical" evidence="14">
    <location>
        <begin position="6"/>
        <end position="25"/>
    </location>
</feature>